<dbReference type="InterPro" id="IPR000788">
    <property type="entry name" value="RNR_lg_C"/>
</dbReference>
<reference evidence="18 19" key="1">
    <citation type="journal article" date="2016" name="PLoS ONE">
        <title>Plasmid Characterization and Chromosome Analysis of Two netF+ Clostridium perfringens Isolates Associated with Foal and Canine Necrotizing Enteritis.</title>
        <authorList>
            <person name="Mehdizadeh Gohari I."/>
            <person name="Kropinski A.M."/>
            <person name="Weese S.J."/>
            <person name="Parreira V.R."/>
            <person name="Whitehead A.E."/>
            <person name="Boerlin P."/>
            <person name="Prescott J.F."/>
        </authorList>
    </citation>
    <scope>NUCLEOTIDE SEQUENCE [LARGE SCALE GENOMIC DNA]</scope>
    <source>
        <strain evidence="18 19">JP838</strain>
        <plasmid evidence="19">Plasmid pJFP838A</plasmid>
    </source>
</reference>
<evidence type="ECO:0000256" key="8">
    <source>
        <dbReference type="ARBA" id="ARBA00023002"/>
    </source>
</evidence>
<evidence type="ECO:0000256" key="6">
    <source>
        <dbReference type="ARBA" id="ARBA00022628"/>
    </source>
</evidence>
<dbReference type="GO" id="GO:0006260">
    <property type="term" value="P:DNA replication"/>
    <property type="evidence" value="ECO:0007669"/>
    <property type="project" value="UniProtKB-KW"/>
</dbReference>
<dbReference type="GO" id="GO:0008998">
    <property type="term" value="F:ribonucleoside-triphosphate reductase (thioredoxin) activity"/>
    <property type="evidence" value="ECO:0007669"/>
    <property type="project" value="UniProtKB-EC"/>
</dbReference>
<dbReference type="GO" id="GO:0000166">
    <property type="term" value="F:nucleotide binding"/>
    <property type="evidence" value="ECO:0007669"/>
    <property type="project" value="InterPro"/>
</dbReference>
<dbReference type="Gene3D" id="3.30.1620.10">
    <property type="entry name" value="b-12 dependent (class ii) ribonucleotide reductase, Chain A, Domain 2"/>
    <property type="match status" value="1"/>
</dbReference>
<evidence type="ECO:0000259" key="15">
    <source>
        <dbReference type="Pfam" id="PF02867"/>
    </source>
</evidence>
<dbReference type="InterPro" id="IPR040763">
    <property type="entry name" value="RNR_alpha_hel"/>
</dbReference>
<feature type="active site" evidence="13">
    <location>
        <position position="377"/>
    </location>
</feature>
<dbReference type="Pfam" id="PF21995">
    <property type="entry name" value="RNR-II_ins_dom"/>
    <property type="match status" value="1"/>
</dbReference>
<feature type="disulfide bond" description="Redox-active" evidence="14">
    <location>
        <begin position="112"/>
        <end position="386"/>
    </location>
</feature>
<keyword evidence="6" id="KW-0846">Cobalamin</keyword>
<organism evidence="18 19">
    <name type="scientific">Clostridium perfringens</name>
    <dbReference type="NCBI Taxonomy" id="1502"/>
    <lineage>
        <taxon>Bacteria</taxon>
        <taxon>Bacillati</taxon>
        <taxon>Bacillota</taxon>
        <taxon>Clostridia</taxon>
        <taxon>Eubacteriales</taxon>
        <taxon>Clostridiaceae</taxon>
        <taxon>Clostridium</taxon>
    </lineage>
</organism>
<evidence type="ECO:0000259" key="16">
    <source>
        <dbReference type="Pfam" id="PF17975"/>
    </source>
</evidence>
<sequence>MNYISDKFIEKYKKIKAPFTELGEFVYLRTYSRYISEKKRREYWHETCERVANYSVSLLKQHNPKISDDELREEAELIFDNMFNLRTFPSGRTMWVGNTKVAEECKLGNFNCSFTVINSFSDFKELFYLAMVGSGTGLRILKDDVKKIQPYKCNKILTSKHYTPVYKSFRSENTSLNIRDNVATIIVGDSKYGWIEALDFYFKLLTDFSYSMIKEIHINYDNVRPKGEKLKTFGGHASGHESLKNMFEKIHVVMKRANGKLKPIDVLDIANIIGENVVSGGVRRTAQIALFDSDDDEVMEAKSNLYIKDENGDYIANDSIIHRRMSNNSIFFNRKPSRIELHEIFNKIRYTGEPGFINAEAGRKRRENFEGMNPCAEILLDSKECCNLTTTNLMAFVKDGCLDKENLLKILKLSTRIGIRMTLAELEIAKWDEIQKRDRLIGVSITGYQDMVNSIGLNMEEQAELLREMRVAVHNEAEEYSSKLGIPKPILATTVKPEGTISQLPTVSSGVHYSHSPYYIRRIRINSSDPLCRVLEELEYPVFPEVGESEEDCNTKVVEFPVKSPIGKTKHDVSAIDQLEIYKMFMRNWTDHNTSITVHVREHEWKDVEEWVWNNWDEFVGVSFLALYDSVYPLLPYEAITKEEYEQRKSNMKPFDSTLLCKYELEEEDLDIGNEGCEGGICPIR</sequence>
<evidence type="ECO:0000256" key="9">
    <source>
        <dbReference type="ARBA" id="ARBA00023157"/>
    </source>
</evidence>
<evidence type="ECO:0000313" key="18">
    <source>
        <dbReference type="EMBL" id="AMN31265.1"/>
    </source>
</evidence>
<evidence type="ECO:0000256" key="10">
    <source>
        <dbReference type="ARBA" id="ARBA00023284"/>
    </source>
</evidence>
<evidence type="ECO:0000256" key="3">
    <source>
        <dbReference type="ARBA" id="ARBA00012275"/>
    </source>
</evidence>
<dbReference type="AlphaFoldDB" id="A0A140GRV6"/>
<dbReference type="Proteomes" id="UP000070260">
    <property type="component" value="Plasmid pJFP838A"/>
</dbReference>
<evidence type="ECO:0000313" key="19">
    <source>
        <dbReference type="Proteomes" id="UP000070260"/>
    </source>
</evidence>
<dbReference type="Gene3D" id="3.20.70.20">
    <property type="match status" value="1"/>
</dbReference>
<dbReference type="Gene3D" id="3.90.1390.10">
    <property type="entry name" value="b-12 dependent (class ii) ribonucleotide reductase, chain A, domain 3"/>
    <property type="match status" value="1"/>
</dbReference>
<dbReference type="Pfam" id="PF17975">
    <property type="entry name" value="RNR_Alpha"/>
    <property type="match status" value="1"/>
</dbReference>
<evidence type="ECO:0000256" key="11">
    <source>
        <dbReference type="ARBA" id="ARBA00023285"/>
    </source>
</evidence>
<evidence type="ECO:0000256" key="1">
    <source>
        <dbReference type="ARBA" id="ARBA00001922"/>
    </source>
</evidence>
<dbReference type="OrthoDB" id="9763270at2"/>
<keyword evidence="7" id="KW-0235">DNA replication</keyword>
<dbReference type="InterPro" id="IPR054158">
    <property type="entry name" value="RNR-II_ins_dom"/>
</dbReference>
<evidence type="ECO:0000256" key="2">
    <source>
        <dbReference type="ARBA" id="ARBA00005654"/>
    </source>
</evidence>
<evidence type="ECO:0000256" key="12">
    <source>
        <dbReference type="ARBA" id="ARBA00048987"/>
    </source>
</evidence>
<feature type="domain" description="Ribonucleotide reductase alpha-helical" evidence="16">
    <location>
        <begin position="5"/>
        <end position="99"/>
    </location>
</feature>
<evidence type="ECO:0000256" key="14">
    <source>
        <dbReference type="PIRSR" id="PIRSR613345-2"/>
    </source>
</evidence>
<dbReference type="RefSeq" id="WP_061429851.1">
    <property type="nucleotide sequence ID" value="NZ_CATNZX010000014.1"/>
</dbReference>
<keyword evidence="5" id="KW-0021">Allosteric enzyme</keyword>
<dbReference type="InterPro" id="IPR013345">
    <property type="entry name" value="RTP_Rdtase_AdoCbl-dep"/>
</dbReference>
<dbReference type="PATRIC" id="fig|1502.177.peg.3559"/>
<keyword evidence="10" id="KW-0676">Redox-active center</keyword>
<evidence type="ECO:0000256" key="13">
    <source>
        <dbReference type="PIRSR" id="PIRSR613345-1"/>
    </source>
</evidence>
<evidence type="ECO:0000256" key="5">
    <source>
        <dbReference type="ARBA" id="ARBA00022533"/>
    </source>
</evidence>
<evidence type="ECO:0000256" key="7">
    <source>
        <dbReference type="ARBA" id="ARBA00022705"/>
    </source>
</evidence>
<dbReference type="InterPro" id="IPR050862">
    <property type="entry name" value="RdRp_reductase_class-2"/>
</dbReference>
<keyword evidence="18" id="KW-0614">Plasmid</keyword>
<dbReference type="EMBL" id="CP013615">
    <property type="protein sequence ID" value="AMN31265.1"/>
    <property type="molecule type" value="Genomic_DNA"/>
</dbReference>
<comment type="cofactor">
    <cofactor evidence="1">
        <name>adenosylcob(III)alamin</name>
        <dbReference type="ChEBI" id="CHEBI:18408"/>
    </cofactor>
</comment>
<evidence type="ECO:0000256" key="4">
    <source>
        <dbReference type="ARBA" id="ARBA00021063"/>
    </source>
</evidence>
<keyword evidence="8 18" id="KW-0560">Oxidoreductase</keyword>
<keyword evidence="11" id="KW-0170">Cobalt</keyword>
<dbReference type="Pfam" id="PF02867">
    <property type="entry name" value="Ribonuc_red_lgC"/>
    <property type="match status" value="1"/>
</dbReference>
<proteinExistence type="inferred from homology"/>
<dbReference type="PANTHER" id="PTHR43371:SF1">
    <property type="entry name" value="RIBONUCLEOSIDE-DIPHOSPHATE REDUCTASE"/>
    <property type="match status" value="1"/>
</dbReference>
<comment type="catalytic activity">
    <reaction evidence="12">
        <text>a 2'-deoxyribonucleoside 5'-triphosphate + [thioredoxin]-disulfide + H2O = a ribonucleoside 5'-triphosphate + [thioredoxin]-dithiol</text>
        <dbReference type="Rhea" id="RHEA:12701"/>
        <dbReference type="Rhea" id="RHEA-COMP:10698"/>
        <dbReference type="Rhea" id="RHEA-COMP:10700"/>
        <dbReference type="ChEBI" id="CHEBI:15377"/>
        <dbReference type="ChEBI" id="CHEBI:29950"/>
        <dbReference type="ChEBI" id="CHEBI:50058"/>
        <dbReference type="ChEBI" id="CHEBI:61557"/>
        <dbReference type="ChEBI" id="CHEBI:61560"/>
        <dbReference type="EC" id="1.17.4.2"/>
    </reaction>
</comment>
<keyword evidence="9 14" id="KW-1015">Disulfide bond</keyword>
<name>A0A140GRV6_CLOPF</name>
<feature type="active site" evidence="13">
    <location>
        <position position="375"/>
    </location>
</feature>
<comment type="similarity">
    <text evidence="2">Belongs to the class II ribonucleoside-triphosphate reductase family.</text>
</comment>
<protein>
    <recommendedName>
        <fullName evidence="4">Adenosylcobalamin-dependent ribonucleoside-triphosphate reductase</fullName>
        <ecNumber evidence="3">1.17.4.2</ecNumber>
    </recommendedName>
</protein>
<dbReference type="NCBIfam" id="TIGR02505">
    <property type="entry name" value="RTPR"/>
    <property type="match status" value="1"/>
</dbReference>
<feature type="domain" description="Ribonucleotide reductase large subunit C-terminal" evidence="15">
    <location>
        <begin position="329"/>
        <end position="484"/>
    </location>
</feature>
<dbReference type="PANTHER" id="PTHR43371">
    <property type="entry name" value="VITAMIN B12-DEPENDENT RIBONUCLEOTIDE REDUCTASE"/>
    <property type="match status" value="1"/>
</dbReference>
<gene>
    <name evidence="18" type="ORF">JFP838_pA0349</name>
</gene>
<evidence type="ECO:0000259" key="17">
    <source>
        <dbReference type="Pfam" id="PF21995"/>
    </source>
</evidence>
<dbReference type="EC" id="1.17.4.2" evidence="3"/>
<feature type="domain" description="B12-dependent ribonucleotide reductase insertion" evidence="17">
    <location>
        <begin position="173"/>
        <end position="253"/>
    </location>
</feature>
<dbReference type="GO" id="GO:0004748">
    <property type="term" value="F:ribonucleoside-diphosphate reductase activity, thioredoxin disulfide as acceptor"/>
    <property type="evidence" value="ECO:0007669"/>
    <property type="project" value="InterPro"/>
</dbReference>
<geneLocation type="plasmid" evidence="18 19">
    <name>pJFP838A</name>
</geneLocation>
<dbReference type="GO" id="GO:0031419">
    <property type="term" value="F:cobalamin binding"/>
    <property type="evidence" value="ECO:0007669"/>
    <property type="project" value="UniProtKB-KW"/>
</dbReference>
<accession>A0A140GRV6</accession>
<dbReference type="SUPFAM" id="SSF51998">
    <property type="entry name" value="PFL-like glycyl radical enzymes"/>
    <property type="match status" value="1"/>
</dbReference>